<reference evidence="1 2" key="1">
    <citation type="submission" date="2018-11" db="EMBL/GenBank/DDBJ databases">
        <authorList>
            <consortium name="Pathogen Informatics"/>
        </authorList>
    </citation>
    <scope>NUCLEOTIDE SEQUENCE [LARGE SCALE GENOMIC DNA]</scope>
</reference>
<gene>
    <name evidence="1" type="ORF">HPBE_LOCUS10188</name>
</gene>
<protein>
    <submittedName>
        <fullName evidence="3">DUF2218 domain-containing protein</fullName>
    </submittedName>
</protein>
<accession>A0A183FQX9</accession>
<dbReference type="AlphaFoldDB" id="A0A183FQX9"/>
<evidence type="ECO:0000313" key="2">
    <source>
        <dbReference type="Proteomes" id="UP000050761"/>
    </source>
</evidence>
<dbReference type="Proteomes" id="UP000050761">
    <property type="component" value="Unassembled WGS sequence"/>
</dbReference>
<evidence type="ECO:0000313" key="3">
    <source>
        <dbReference type="WBParaSite" id="HPBE_0001018701-mRNA-1"/>
    </source>
</evidence>
<accession>A0A3P7Y8P5</accession>
<proteinExistence type="predicted"/>
<dbReference type="EMBL" id="UZAH01026678">
    <property type="protein sequence ID" value="VDO84066.1"/>
    <property type="molecule type" value="Genomic_DNA"/>
</dbReference>
<dbReference type="WBParaSite" id="HPBE_0001018701-mRNA-1">
    <property type="protein sequence ID" value="HPBE_0001018701-mRNA-1"/>
    <property type="gene ID" value="HPBE_0001018701"/>
</dbReference>
<organism evidence="2 3">
    <name type="scientific">Heligmosomoides polygyrus</name>
    <name type="common">Parasitic roundworm</name>
    <dbReference type="NCBI Taxonomy" id="6339"/>
    <lineage>
        <taxon>Eukaryota</taxon>
        <taxon>Metazoa</taxon>
        <taxon>Ecdysozoa</taxon>
        <taxon>Nematoda</taxon>
        <taxon>Chromadorea</taxon>
        <taxon>Rhabditida</taxon>
        <taxon>Rhabditina</taxon>
        <taxon>Rhabditomorpha</taxon>
        <taxon>Strongyloidea</taxon>
        <taxon>Heligmosomidae</taxon>
        <taxon>Heligmosomoides</taxon>
    </lineage>
</organism>
<keyword evidence="2" id="KW-1185">Reference proteome</keyword>
<sequence>MTSVGRLSQPRRGVEPELIHFSPAGSLFIRPRPRSDSLRLSDFPAVLYLHVSGRNLCPDNCSPRELAGTSNDALRALSGRDPSALRLELRRFVIEHRAPIHCCQCQCDRSHPAAN</sequence>
<name>A0A183FQX9_HELPZ</name>
<evidence type="ECO:0000313" key="1">
    <source>
        <dbReference type="EMBL" id="VDO84066.1"/>
    </source>
</evidence>
<reference evidence="3" key="2">
    <citation type="submission" date="2019-09" db="UniProtKB">
        <authorList>
            <consortium name="WormBaseParasite"/>
        </authorList>
    </citation>
    <scope>IDENTIFICATION</scope>
</reference>